<sequence length="200" mass="21615">MLRLIAAAAALAVSLIGAADASNLSNAQARKVLPSTDARTLAPVLRNAGYYPEIIEMEGRESIAIRHEGDVIMLRPRVCNPNCTGLLMVVVMEGSAPSQAINAYNQQTPATMAYTFSGATILSRYLIADHGITAGTFLVNLDVFNKTVRKWTQNRNSRNAMSVSLLSSLTPDDIDRDTEAFITAVRKRGELISGRVAADY</sequence>
<dbReference type="EMBL" id="JANIBC010000004">
    <property type="protein sequence ID" value="MCQ8185365.1"/>
    <property type="molecule type" value="Genomic_DNA"/>
</dbReference>
<evidence type="ECO:0000256" key="1">
    <source>
        <dbReference type="SAM" id="SignalP"/>
    </source>
</evidence>
<proteinExistence type="predicted"/>
<evidence type="ECO:0000313" key="2">
    <source>
        <dbReference type="EMBL" id="MCQ8185365.1"/>
    </source>
</evidence>
<reference evidence="2" key="1">
    <citation type="submission" date="2022-07" db="EMBL/GenBank/DDBJ databases">
        <title>Parvularcula maris sp. nov., an algicidal bacterium isolated from seawater.</title>
        <authorList>
            <person name="Li F."/>
        </authorList>
    </citation>
    <scope>NUCLEOTIDE SEQUENCE</scope>
    <source>
        <strain evidence="2">BGMRC 0090</strain>
    </source>
</reference>
<comment type="caution">
    <text evidence="2">The sequence shown here is derived from an EMBL/GenBank/DDBJ whole genome shotgun (WGS) entry which is preliminary data.</text>
</comment>
<accession>A0A9X2L959</accession>
<name>A0A9X2L959_9PROT</name>
<keyword evidence="3" id="KW-1185">Reference proteome</keyword>
<dbReference type="Proteomes" id="UP001142610">
    <property type="component" value="Unassembled WGS sequence"/>
</dbReference>
<keyword evidence="1" id="KW-0732">Signal</keyword>
<feature type="signal peptide" evidence="1">
    <location>
        <begin position="1"/>
        <end position="21"/>
    </location>
</feature>
<dbReference type="RefSeq" id="WP_256619235.1">
    <property type="nucleotide sequence ID" value="NZ_JANIBC010000004.1"/>
</dbReference>
<protein>
    <submittedName>
        <fullName evidence="2">YbjN domain-containing protein</fullName>
    </submittedName>
</protein>
<dbReference type="AlphaFoldDB" id="A0A9X2L959"/>
<organism evidence="2 3">
    <name type="scientific">Parvularcula maris</name>
    <dbReference type="NCBI Taxonomy" id="2965077"/>
    <lineage>
        <taxon>Bacteria</taxon>
        <taxon>Pseudomonadati</taxon>
        <taxon>Pseudomonadota</taxon>
        <taxon>Alphaproteobacteria</taxon>
        <taxon>Parvularculales</taxon>
        <taxon>Parvularculaceae</taxon>
        <taxon>Parvularcula</taxon>
    </lineage>
</organism>
<gene>
    <name evidence="2" type="ORF">NOG11_08160</name>
</gene>
<evidence type="ECO:0000313" key="3">
    <source>
        <dbReference type="Proteomes" id="UP001142610"/>
    </source>
</evidence>
<feature type="chain" id="PRO_5040740354" evidence="1">
    <location>
        <begin position="22"/>
        <end position="200"/>
    </location>
</feature>